<dbReference type="Pfam" id="PF12294">
    <property type="entry name" value="DUF3626"/>
    <property type="match status" value="2"/>
</dbReference>
<accession>A0ABW6EJF5</accession>
<evidence type="ECO:0000313" key="1">
    <source>
        <dbReference type="EMBL" id="MFD4212531.1"/>
    </source>
</evidence>
<dbReference type="InterPro" id="IPR022074">
    <property type="entry name" value="DUF3626"/>
</dbReference>
<reference evidence="1 2" key="1">
    <citation type="submission" date="2024-09" db="EMBL/GenBank/DDBJ databases">
        <title>The Natural Products Discovery Center: Release of the First 8490 Sequenced Strains for Exploring Actinobacteria Biosynthetic Diversity.</title>
        <authorList>
            <person name="Kalkreuter E."/>
            <person name="Kautsar S.A."/>
            <person name="Yang D."/>
            <person name="Bader C.D."/>
            <person name="Teijaro C.N."/>
            <person name="Fluegel L."/>
            <person name="Davis C.M."/>
            <person name="Simpson J.R."/>
            <person name="Lauterbach L."/>
            <person name="Steele A.D."/>
            <person name="Gui C."/>
            <person name="Meng S."/>
            <person name="Li G."/>
            <person name="Viehrig K."/>
            <person name="Ye F."/>
            <person name="Su P."/>
            <person name="Kiefer A.F."/>
            <person name="Nichols A."/>
            <person name="Cepeda A.J."/>
            <person name="Yan W."/>
            <person name="Fan B."/>
            <person name="Jiang Y."/>
            <person name="Adhikari A."/>
            <person name="Zheng C.-J."/>
            <person name="Schuster L."/>
            <person name="Cowan T.M."/>
            <person name="Smanski M.J."/>
            <person name="Chevrette M.G."/>
            <person name="De Carvalho L.P.S."/>
            <person name="Shen B."/>
        </authorList>
    </citation>
    <scope>NUCLEOTIDE SEQUENCE [LARGE SCALE GENOMIC DNA]</scope>
    <source>
        <strain evidence="1 2">NPDC058546</strain>
    </source>
</reference>
<dbReference type="RefSeq" id="WP_382824033.1">
    <property type="nucleotide sequence ID" value="NZ_JBHXLY010000001.1"/>
</dbReference>
<evidence type="ECO:0000313" key="2">
    <source>
        <dbReference type="Proteomes" id="UP001598251"/>
    </source>
</evidence>
<dbReference type="EMBL" id="JBHXOF010000002">
    <property type="protein sequence ID" value="MFD4212531.1"/>
    <property type="molecule type" value="Genomic_DNA"/>
</dbReference>
<keyword evidence="2" id="KW-1185">Reference proteome</keyword>
<gene>
    <name evidence="1" type="ORF">ACFWSS_06405</name>
</gene>
<protein>
    <submittedName>
        <fullName evidence="1">DUF3626 domain-containing protein</fullName>
    </submittedName>
</protein>
<proteinExistence type="predicted"/>
<comment type="caution">
    <text evidence="1">The sequence shown here is derived from an EMBL/GenBank/DDBJ whole genome shotgun (WGS) entry which is preliminary data.</text>
</comment>
<name>A0ABW6EJF5_9ACTN</name>
<organism evidence="1 2">
    <name type="scientific">Streptomyces sindenensis</name>
    <dbReference type="NCBI Taxonomy" id="67363"/>
    <lineage>
        <taxon>Bacteria</taxon>
        <taxon>Bacillati</taxon>
        <taxon>Actinomycetota</taxon>
        <taxon>Actinomycetes</taxon>
        <taxon>Kitasatosporales</taxon>
        <taxon>Streptomycetaceae</taxon>
        <taxon>Streptomyces</taxon>
    </lineage>
</organism>
<sequence>MNADLPVPCPRRRALAHVSSLSSGAPLAPGSRVTLNFHPDRTVAGLPILERLGGDGLYVSQFVTGTSNGGLTAHPGGDRWRWESRIFGGAYDLAEPAERPVYGALDLGRTPFGAAPRFGSAHFRLVPEILGAATFCYPDSAAEPTHFGTAARMSGLVELAAADDRDALDDYVEAQIHAPVRLDRDVEALVLDPAHRGTAVEAAARLLPCPVEWHPGFRLSVAELRRRPGYRGPEFVALGCALAVDGWLDARIIGDAVRTGRYDAQDLKRVWHLLARFGQVPAALAAG</sequence>
<dbReference type="Proteomes" id="UP001598251">
    <property type="component" value="Unassembled WGS sequence"/>
</dbReference>